<dbReference type="Proteomes" id="UP001499910">
    <property type="component" value="Unassembled WGS sequence"/>
</dbReference>
<reference evidence="2" key="1">
    <citation type="journal article" date="2019" name="Int. J. Syst. Evol. Microbiol.">
        <title>The Global Catalogue of Microorganisms (GCM) 10K type strain sequencing project: providing services to taxonomists for standard genome sequencing and annotation.</title>
        <authorList>
            <consortium name="The Broad Institute Genomics Platform"/>
            <consortium name="The Broad Institute Genome Sequencing Center for Infectious Disease"/>
            <person name="Wu L."/>
            <person name="Ma J."/>
        </authorList>
    </citation>
    <scope>NUCLEOTIDE SEQUENCE [LARGE SCALE GENOMIC DNA]</scope>
    <source>
        <strain evidence="2">JCM 18015</strain>
    </source>
</reference>
<dbReference type="EMBL" id="BAABHW010000002">
    <property type="protein sequence ID" value="GAA5074635.1"/>
    <property type="molecule type" value="Genomic_DNA"/>
</dbReference>
<gene>
    <name evidence="1" type="ORF">GCM10023209_21910</name>
</gene>
<dbReference type="RefSeq" id="WP_259553943.1">
    <property type="nucleotide sequence ID" value="NZ_BAABHW010000002.1"/>
</dbReference>
<keyword evidence="2" id="KW-1185">Reference proteome</keyword>
<accession>A0ABP9LDW3</accession>
<protein>
    <submittedName>
        <fullName evidence="1">Uncharacterized protein</fullName>
    </submittedName>
</protein>
<name>A0ABP9LDW3_9RHOB</name>
<evidence type="ECO:0000313" key="2">
    <source>
        <dbReference type="Proteomes" id="UP001499910"/>
    </source>
</evidence>
<sequence length="46" mass="5113">MRAHIDAGGDIIGAVEVDQLAFSHLDQFDALAGRNAQMLLQQMEWE</sequence>
<proteinExistence type="predicted"/>
<comment type="caution">
    <text evidence="1">The sequence shown here is derived from an EMBL/GenBank/DDBJ whole genome shotgun (WGS) entry which is preliminary data.</text>
</comment>
<evidence type="ECO:0000313" key="1">
    <source>
        <dbReference type="EMBL" id="GAA5074635.1"/>
    </source>
</evidence>
<organism evidence="1 2">
    <name type="scientific">[Roseibacterium] beibuensis</name>
    <dbReference type="NCBI Taxonomy" id="1193142"/>
    <lineage>
        <taxon>Bacteria</taxon>
        <taxon>Pseudomonadati</taxon>
        <taxon>Pseudomonadota</taxon>
        <taxon>Alphaproteobacteria</taxon>
        <taxon>Rhodobacterales</taxon>
        <taxon>Roseobacteraceae</taxon>
        <taxon>Roseicyclus</taxon>
    </lineage>
</organism>